<keyword evidence="3" id="KW-1185">Reference proteome</keyword>
<dbReference type="GeneID" id="110786338"/>
<dbReference type="KEGG" id="soe:110786338"/>
<organism evidence="3 4">
    <name type="scientific">Spinacia oleracea</name>
    <name type="common">Spinach</name>
    <dbReference type="NCBI Taxonomy" id="3562"/>
    <lineage>
        <taxon>Eukaryota</taxon>
        <taxon>Viridiplantae</taxon>
        <taxon>Streptophyta</taxon>
        <taxon>Embryophyta</taxon>
        <taxon>Tracheophyta</taxon>
        <taxon>Spermatophyta</taxon>
        <taxon>Magnoliopsida</taxon>
        <taxon>eudicotyledons</taxon>
        <taxon>Gunneridae</taxon>
        <taxon>Pentapetalae</taxon>
        <taxon>Caryophyllales</taxon>
        <taxon>Chenopodiaceae</taxon>
        <taxon>Chenopodioideae</taxon>
        <taxon>Anserineae</taxon>
        <taxon>Spinacia</taxon>
    </lineage>
</organism>
<dbReference type="InterPro" id="IPR050796">
    <property type="entry name" value="SCF_F-box_component"/>
</dbReference>
<dbReference type="InterPro" id="IPR036047">
    <property type="entry name" value="F-box-like_dom_sf"/>
</dbReference>
<evidence type="ECO:0000259" key="2">
    <source>
        <dbReference type="Pfam" id="PF07734"/>
    </source>
</evidence>
<protein>
    <submittedName>
        <fullName evidence="4">F-box protein At4g22390-like</fullName>
    </submittedName>
</protein>
<evidence type="ECO:0000259" key="1">
    <source>
        <dbReference type="Pfam" id="PF00646"/>
    </source>
</evidence>
<evidence type="ECO:0000313" key="4">
    <source>
        <dbReference type="RefSeq" id="XP_021846574.1"/>
    </source>
</evidence>
<dbReference type="Pfam" id="PF07734">
    <property type="entry name" value="FBA_1"/>
    <property type="match status" value="1"/>
</dbReference>
<name>A0A9R0IEC2_SPIOL</name>
<accession>A0A9R0IEC2</accession>
<dbReference type="InterPro" id="IPR006527">
    <property type="entry name" value="F-box-assoc_dom_typ1"/>
</dbReference>
<dbReference type="NCBIfam" id="TIGR01640">
    <property type="entry name" value="F_box_assoc_1"/>
    <property type="match status" value="1"/>
</dbReference>
<dbReference type="InterPro" id="IPR001810">
    <property type="entry name" value="F-box_dom"/>
</dbReference>
<dbReference type="SUPFAM" id="SSF81383">
    <property type="entry name" value="F-box domain"/>
    <property type="match status" value="1"/>
</dbReference>
<dbReference type="Proteomes" id="UP000813463">
    <property type="component" value="Chromosome 6"/>
</dbReference>
<dbReference type="AlphaFoldDB" id="A0A9R0IEC2"/>
<dbReference type="PANTHER" id="PTHR31672:SF13">
    <property type="entry name" value="F-BOX PROTEIN CPR30-LIKE"/>
    <property type="match status" value="1"/>
</dbReference>
<dbReference type="InterPro" id="IPR017451">
    <property type="entry name" value="F-box-assoc_interact_dom"/>
</dbReference>
<proteinExistence type="predicted"/>
<dbReference type="PANTHER" id="PTHR31672">
    <property type="entry name" value="BNACNNG10540D PROTEIN"/>
    <property type="match status" value="1"/>
</dbReference>
<evidence type="ECO:0000313" key="3">
    <source>
        <dbReference type="Proteomes" id="UP000813463"/>
    </source>
</evidence>
<feature type="domain" description="F-box associated beta-propeller type 1" evidence="2">
    <location>
        <begin position="115"/>
        <end position="372"/>
    </location>
</feature>
<dbReference type="OrthoDB" id="809368at2759"/>
<dbReference type="Pfam" id="PF00646">
    <property type="entry name" value="F-box"/>
    <property type="match status" value="1"/>
</dbReference>
<sequence>MEKFMQQTVADFSDNTGLPDHLIVNHILPKLPVKPLIRFKCVSKLWLSTISSPKFAKSHLNVSSSFPLQLLLLTDNPFKSMLLPYDEFNNLKEPVEMDLNLDVCVQEHLSDCEFAGSCNGLISFCGINSDDVHFFFICNPSLPQQHREIIFPSSEYSPKGHWFGFIPSINEYKIVALLLCHGNNNNESSLHFYVFSLSTGKWKRIYDLDDFFTVYETISCGETAMINDVLYWSLRFPDSTDGPKRVIGFDLVNEKMKQFPWMDWLSDYSCAEFFIMNGCLSLRCNRSSDGVSDVWTLKQYDDWSSWEKLFSIHVPVMNVLSITPTGKFLIQQYSTHQNMKQIMMIDPSKDDQEQIQGNTYCPGEVNIWDAVTYVESLISPFETNQVH</sequence>
<reference evidence="4" key="2">
    <citation type="submission" date="2025-08" db="UniProtKB">
        <authorList>
            <consortium name="RefSeq"/>
        </authorList>
    </citation>
    <scope>IDENTIFICATION</scope>
    <source>
        <tissue evidence="4">Leaf</tissue>
    </source>
</reference>
<reference evidence="3" key="1">
    <citation type="journal article" date="2021" name="Nat. Commun.">
        <title>Genomic analyses provide insights into spinach domestication and the genetic basis of agronomic traits.</title>
        <authorList>
            <person name="Cai X."/>
            <person name="Sun X."/>
            <person name="Xu C."/>
            <person name="Sun H."/>
            <person name="Wang X."/>
            <person name="Ge C."/>
            <person name="Zhang Z."/>
            <person name="Wang Q."/>
            <person name="Fei Z."/>
            <person name="Jiao C."/>
            <person name="Wang Q."/>
        </authorList>
    </citation>
    <scope>NUCLEOTIDE SEQUENCE [LARGE SCALE GENOMIC DNA]</scope>
    <source>
        <strain evidence="3">cv. Varoflay</strain>
    </source>
</reference>
<gene>
    <name evidence="4" type="primary">LOC110786338</name>
</gene>
<feature type="domain" description="F-box" evidence="1">
    <location>
        <begin position="18"/>
        <end position="55"/>
    </location>
</feature>
<dbReference type="RefSeq" id="XP_021846574.1">
    <property type="nucleotide sequence ID" value="XM_021990882.2"/>
</dbReference>